<organism evidence="2 3">
    <name type="scientific">Legionella resiliens</name>
    <dbReference type="NCBI Taxonomy" id="2905958"/>
    <lineage>
        <taxon>Bacteria</taxon>
        <taxon>Pseudomonadati</taxon>
        <taxon>Pseudomonadota</taxon>
        <taxon>Gammaproteobacteria</taxon>
        <taxon>Legionellales</taxon>
        <taxon>Legionellaceae</taxon>
        <taxon>Legionella</taxon>
    </lineage>
</organism>
<evidence type="ECO:0000313" key="2">
    <source>
        <dbReference type="EMBL" id="MCE3531047.1"/>
    </source>
</evidence>
<dbReference type="InterPro" id="IPR043714">
    <property type="entry name" value="DUF5655"/>
</dbReference>
<dbReference type="EMBL" id="JAJTND010000001">
    <property type="protein sequence ID" value="MCE3531047.1"/>
    <property type="molecule type" value="Genomic_DNA"/>
</dbReference>
<dbReference type="RefSeq" id="WP_232890262.1">
    <property type="nucleotide sequence ID" value="NZ_JAJSPM010000001.1"/>
</dbReference>
<dbReference type="Pfam" id="PF18899">
    <property type="entry name" value="DUF5655"/>
    <property type="match status" value="1"/>
</dbReference>
<evidence type="ECO:0000313" key="3">
    <source>
        <dbReference type="Proteomes" id="UP001320170"/>
    </source>
</evidence>
<proteinExistence type="predicted"/>
<dbReference type="InterPro" id="IPR011856">
    <property type="entry name" value="tRNA_endonuc-like_dom_sf"/>
</dbReference>
<gene>
    <name evidence="2" type="ORF">LXO92_01480</name>
</gene>
<comment type="caution">
    <text evidence="2">The sequence shown here is derived from an EMBL/GenBank/DDBJ whole genome shotgun (WGS) entry which is preliminary data.</text>
</comment>
<feature type="domain" description="DUF5655" evidence="1">
    <location>
        <begin position="191"/>
        <end position="298"/>
    </location>
</feature>
<sequence>MPIYISNMNLLTEIHENKFKLESEIQLLFEQNLTKLMQLTLVRSEFSIKNKRIDTLAYDEQTNAFIIIEYKRDKNISVIDQGFTYLSLMLENKADFIVEYNEQLKRNLKRDDVDWSQTRVAFVSPFFTDNQIQATNFKDLAIELWEVKRYDNDIVLINQIKKSQSAESIKPLTLKNKELKRVTDEIIVYTEDNHTAKASEEIAELYEKFRDAILNLSDEIELKPTKLYIAFKLNKNIVDIEIQRKSLKIFLNAAWGTIDDSKGLTRNVSNVGHYGNGDYQIQVDNDNDLEYIMSLIKQVVKVKSNSI</sequence>
<reference evidence="2 3" key="1">
    <citation type="journal article" date="2024" name="Pathogens">
        <title>Characterization of a Novel Species of Legionella Isolated from a Healthcare Facility: Legionella resiliens sp. nov.</title>
        <authorList>
            <person name="Cristino S."/>
            <person name="Pascale M.R."/>
            <person name="Marino F."/>
            <person name="Derelitto C."/>
            <person name="Salaris S."/>
            <person name="Orsini M."/>
            <person name="Squarzoni S."/>
            <person name="Grottola A."/>
            <person name="Girolamini L."/>
        </authorList>
    </citation>
    <scope>NUCLEOTIDE SEQUENCE [LARGE SCALE GENOMIC DNA]</scope>
    <source>
        <strain evidence="2 3">8cVS16</strain>
    </source>
</reference>
<dbReference type="Proteomes" id="UP001320170">
    <property type="component" value="Unassembled WGS sequence"/>
</dbReference>
<keyword evidence="3" id="KW-1185">Reference proteome</keyword>
<evidence type="ECO:0000259" key="1">
    <source>
        <dbReference type="Pfam" id="PF18899"/>
    </source>
</evidence>
<name>A0ABS8X083_9GAMM</name>
<dbReference type="Gene3D" id="3.40.1350.10">
    <property type="match status" value="1"/>
</dbReference>
<protein>
    <submittedName>
        <fullName evidence="2">DUF5655 domain-containing protein</fullName>
    </submittedName>
</protein>
<accession>A0ABS8X083</accession>